<sequence length="151" mass="17434">MILYFDYLQAIKEHNNIIEQSGGLSGAKDIGKLDSVLQFIQNDYYYPTFEEKITHLVYGIAFNHPFLDGNKRSSIALGALFLKINGYDRHVVDIFLKEMENIVLITVIKKITKDELSEIIALLINELPYPEPLQLKIIEALEYYNDNFNAF</sequence>
<evidence type="ECO:0000313" key="2">
    <source>
        <dbReference type="EMBL" id="QEA43003.1"/>
    </source>
</evidence>
<feature type="domain" description="Fido" evidence="1">
    <location>
        <begin position="5"/>
        <end position="125"/>
    </location>
</feature>
<evidence type="ECO:0000259" key="1">
    <source>
        <dbReference type="PROSITE" id="PS51459"/>
    </source>
</evidence>
<dbReference type="NCBIfam" id="TIGR01550">
    <property type="entry name" value="DOC_P1"/>
    <property type="match status" value="1"/>
</dbReference>
<gene>
    <name evidence="2" type="ORF">FGL85_11015</name>
</gene>
<dbReference type="InterPro" id="IPR053737">
    <property type="entry name" value="Type_II_TA_Toxin"/>
</dbReference>
<dbReference type="Gene3D" id="1.20.120.1870">
    <property type="entry name" value="Fic/DOC protein, Fido domain"/>
    <property type="match status" value="1"/>
</dbReference>
<dbReference type="PANTHER" id="PTHR39426:SF1">
    <property type="entry name" value="HOMOLOGY TO DEATH-ON-CURING PROTEIN OF PHAGE P1"/>
    <property type="match status" value="1"/>
</dbReference>
<dbReference type="InterPro" id="IPR006440">
    <property type="entry name" value="Doc"/>
</dbReference>
<dbReference type="Proteomes" id="UP000321296">
    <property type="component" value="Chromosome"/>
</dbReference>
<dbReference type="InterPro" id="IPR036597">
    <property type="entry name" value="Fido-like_dom_sf"/>
</dbReference>
<organism evidence="2 3">
    <name type="scientific">Leuconostoc pseudomesenteroides</name>
    <dbReference type="NCBI Taxonomy" id="33968"/>
    <lineage>
        <taxon>Bacteria</taxon>
        <taxon>Bacillati</taxon>
        <taxon>Bacillota</taxon>
        <taxon>Bacilli</taxon>
        <taxon>Lactobacillales</taxon>
        <taxon>Lactobacillaceae</taxon>
        <taxon>Leuconostoc</taxon>
    </lineage>
</organism>
<dbReference type="PROSITE" id="PS51459">
    <property type="entry name" value="FIDO"/>
    <property type="match status" value="1"/>
</dbReference>
<accession>A0A5B8T7L7</accession>
<dbReference type="EMBL" id="CP042383">
    <property type="protein sequence ID" value="QEA43003.1"/>
    <property type="molecule type" value="Genomic_DNA"/>
</dbReference>
<dbReference type="SUPFAM" id="SSF140931">
    <property type="entry name" value="Fic-like"/>
    <property type="match status" value="1"/>
</dbReference>
<proteinExistence type="predicted"/>
<dbReference type="InterPro" id="IPR003812">
    <property type="entry name" value="Fido"/>
</dbReference>
<dbReference type="GO" id="GO:0016301">
    <property type="term" value="F:kinase activity"/>
    <property type="evidence" value="ECO:0007669"/>
    <property type="project" value="InterPro"/>
</dbReference>
<dbReference type="AlphaFoldDB" id="A0A5B8T7L7"/>
<protein>
    <submittedName>
        <fullName evidence="2">Type II toxin-antitoxin system death-on-curing family toxin</fullName>
    </submittedName>
</protein>
<evidence type="ECO:0000313" key="3">
    <source>
        <dbReference type="Proteomes" id="UP000321296"/>
    </source>
</evidence>
<dbReference type="PANTHER" id="PTHR39426">
    <property type="entry name" value="HOMOLOGY TO DEATH-ON-CURING PROTEIN OF PHAGE P1"/>
    <property type="match status" value="1"/>
</dbReference>
<dbReference type="KEGG" id="lpse:FGL85_11015"/>
<reference evidence="2 3" key="1">
    <citation type="submission" date="2019-06" db="EMBL/GenBank/DDBJ databases">
        <title>Genome analyses of bacteria isolated from kimchi.</title>
        <authorList>
            <person name="Lee S."/>
            <person name="Ahn S."/>
            <person name="Roh S."/>
        </authorList>
    </citation>
    <scope>NUCLEOTIDE SEQUENCE [LARGE SCALE GENOMIC DNA]</scope>
    <source>
        <strain evidence="2 3">CBA3630</strain>
    </source>
</reference>
<dbReference type="RefSeq" id="WP_147651985.1">
    <property type="nucleotide sequence ID" value="NZ_CP042383.1"/>
</dbReference>
<dbReference type="Pfam" id="PF02661">
    <property type="entry name" value="Fic"/>
    <property type="match status" value="1"/>
</dbReference>
<name>A0A5B8T7L7_LEUPS</name>